<evidence type="ECO:0000313" key="1">
    <source>
        <dbReference type="EMBL" id="MYG38257.1"/>
    </source>
</evidence>
<evidence type="ECO:0008006" key="2">
    <source>
        <dbReference type="Google" id="ProtNLM"/>
    </source>
</evidence>
<protein>
    <recommendedName>
        <fullName evidence="2">Ankyrin repeat domain-containing protein</fullName>
    </recommendedName>
</protein>
<accession>A0A6B1F7V3</accession>
<name>A0A6B1F7V3_9SYNE</name>
<comment type="caution">
    <text evidence="1">The sequence shown here is derived from an EMBL/GenBank/DDBJ whole genome shotgun (WGS) entry which is preliminary data.</text>
</comment>
<gene>
    <name evidence="1" type="ORF">F4162_04530</name>
</gene>
<dbReference type="AlphaFoldDB" id="A0A6B1F7V3"/>
<organism evidence="1">
    <name type="scientific">Synechococcus sp. SB0676_bin_10</name>
    <dbReference type="NCBI Taxonomy" id="2604869"/>
    <lineage>
        <taxon>Bacteria</taxon>
        <taxon>Bacillati</taxon>
        <taxon>Cyanobacteriota</taxon>
        <taxon>Cyanophyceae</taxon>
        <taxon>Synechococcales</taxon>
        <taxon>Synechococcaceae</taxon>
        <taxon>Synechococcus</taxon>
    </lineage>
</organism>
<reference evidence="1" key="1">
    <citation type="submission" date="2019-09" db="EMBL/GenBank/DDBJ databases">
        <title>Characterisation of the sponge microbiome using genome-centric metagenomics.</title>
        <authorList>
            <person name="Engelberts J.P."/>
            <person name="Robbins S.J."/>
            <person name="De Goeij J.M."/>
            <person name="Aranda M."/>
            <person name="Bell S.C."/>
            <person name="Webster N.S."/>
        </authorList>
    </citation>
    <scope>NUCLEOTIDE SEQUENCE</scope>
    <source>
        <strain evidence="1">SB0676_bin_10</strain>
    </source>
</reference>
<proteinExistence type="predicted"/>
<sequence>MGTPPPSTEPPEYSKAPAAVQALLDAGADSKAQDDVGRIAWDLVPDQSPLKGTDVYRQLNVIAPRQ</sequence>
<dbReference type="EMBL" id="VYDO01000145">
    <property type="protein sequence ID" value="MYG38257.1"/>
    <property type="molecule type" value="Genomic_DNA"/>
</dbReference>